<dbReference type="Pfam" id="PF26013">
    <property type="entry name" value="DUF8004"/>
    <property type="match status" value="1"/>
</dbReference>
<evidence type="ECO:0000259" key="2">
    <source>
        <dbReference type="Pfam" id="PF26013"/>
    </source>
</evidence>
<proteinExistence type="predicted"/>
<dbReference type="AlphaFoldDB" id="A0A478EBE6"/>
<feature type="compositionally biased region" description="Basic residues" evidence="1">
    <location>
        <begin position="48"/>
        <end position="58"/>
    </location>
</feature>
<feature type="compositionally biased region" description="Polar residues" evidence="1">
    <location>
        <begin position="34"/>
        <end position="43"/>
    </location>
</feature>
<feature type="region of interest" description="Disordered" evidence="1">
    <location>
        <begin position="1"/>
        <end position="145"/>
    </location>
</feature>
<gene>
    <name evidence="3" type="ORF">TCE0_044r16870</name>
</gene>
<evidence type="ECO:0000313" key="3">
    <source>
        <dbReference type="EMBL" id="GAM42671.1"/>
    </source>
</evidence>
<keyword evidence="4" id="KW-1185">Reference proteome</keyword>
<feature type="compositionally biased region" description="Low complexity" evidence="1">
    <location>
        <begin position="24"/>
        <end position="33"/>
    </location>
</feature>
<dbReference type="PANTHER" id="PTHR39601">
    <property type="entry name" value="CHORIOGENIN HMINOR"/>
    <property type="match status" value="1"/>
</dbReference>
<feature type="domain" description="DUF8004" evidence="2">
    <location>
        <begin position="287"/>
        <end position="380"/>
    </location>
</feature>
<accession>A0A478EBE6</accession>
<sequence length="793" mass="88546">MLSAPVKSARRISSLFNMKTNRDSASSSTSSGSPKQMPSNTHLSVDHRRARSHSRPAVRHASSPHPHSTEARPTTSHGFDPDHLDLNSPLPPPPSLYAINQDLGDSGPSQRSHSRSASATRGPGARSKTPDPHSHQRRRSWMPGKASSIVFDAPVASEQYDLNAFDAWVAGLDQKIPYDLARLMQGEQIPELWNEQGDTFVYLFPQGTQRPPSFRIDSTLFSDSPSLNFLARGTDPKMESLRQSARTLTITDPDGTTAQDDQWVSNLLRRFEFSNFDGSNFGEIATSSFANYCDELHLADVRKSREKTIEAVILGESLRYYPLYVEGFVHGVGKMEELRSLQSPKFNLINPLTQKRLERGAIDLENRLTIMRIKLDDFDFPALFSGIANSNSAAESKIVRFKQWKLAHLALRKHVLSFYRQKYGSWPPKAKSKKNEFEGSGLNRLLLKEVYEDFTDLYDMLVDRTSLTTRTTDMATEDLDVPDPIEAVTRAMRRMMSEYDRSTPPVQPPIPFDIPQLPSLQAIRRKPVDAKNIAKERQKKLHDSEINEVLMRSYTREALKPTPFVESFMQFERRSAHGKSLDDLMDNRIGQWLFIYAVLQSLPLLVIDVLDLRFTDGVEYFLCVAPRGGAPWIQNDGKSGRSWFGVAGGQGVVSLPSDVVNNATDAVYRRSHCWQVASQWAERNLNSPITTEDASSLFSAPPAPQSSIGSISDVQSMLSPGTNSPHTVPRTNSPGFVSHGHRASIYNTLEALPLPAGVMPVEPPAKPFARMNPTMSFDDILKDIPATKGGKKK</sequence>
<name>A0A478EBE6_TALPI</name>
<feature type="region of interest" description="Disordered" evidence="1">
    <location>
        <begin position="692"/>
        <end position="736"/>
    </location>
</feature>
<dbReference type="InterPro" id="IPR058317">
    <property type="entry name" value="DUF8004"/>
</dbReference>
<dbReference type="EMBL" id="DF933840">
    <property type="protein sequence ID" value="GAM42671.1"/>
    <property type="molecule type" value="Genomic_DNA"/>
</dbReference>
<feature type="compositionally biased region" description="Polar residues" evidence="1">
    <location>
        <begin position="107"/>
        <end position="119"/>
    </location>
</feature>
<evidence type="ECO:0000313" key="4">
    <source>
        <dbReference type="Proteomes" id="UP000053095"/>
    </source>
</evidence>
<dbReference type="PANTHER" id="PTHR39601:SF2">
    <property type="entry name" value="CHORIOGENIN HMINOR"/>
    <property type="match status" value="1"/>
</dbReference>
<protein>
    <recommendedName>
        <fullName evidence="2">DUF8004 domain-containing protein</fullName>
    </recommendedName>
</protein>
<evidence type="ECO:0000256" key="1">
    <source>
        <dbReference type="SAM" id="MobiDB-lite"/>
    </source>
</evidence>
<feature type="compositionally biased region" description="Polar residues" evidence="1">
    <location>
        <begin position="705"/>
        <end position="735"/>
    </location>
</feature>
<reference evidence="4" key="1">
    <citation type="journal article" date="2015" name="Genome Announc.">
        <title>Draft genome sequence of Talaromyces cellulolyticus strain Y-94, a source of lignocellulosic biomass-degrading enzymes.</title>
        <authorList>
            <person name="Fujii T."/>
            <person name="Koike H."/>
            <person name="Sawayama S."/>
            <person name="Yano S."/>
            <person name="Inoue H."/>
        </authorList>
    </citation>
    <scope>NUCLEOTIDE SEQUENCE [LARGE SCALE GENOMIC DNA]</scope>
    <source>
        <strain evidence="4">Y-94</strain>
    </source>
</reference>
<dbReference type="Proteomes" id="UP000053095">
    <property type="component" value="Unassembled WGS sequence"/>
</dbReference>
<organism evidence="3 4">
    <name type="scientific">Talaromyces pinophilus</name>
    <name type="common">Penicillium pinophilum</name>
    <dbReference type="NCBI Taxonomy" id="128442"/>
    <lineage>
        <taxon>Eukaryota</taxon>
        <taxon>Fungi</taxon>
        <taxon>Dikarya</taxon>
        <taxon>Ascomycota</taxon>
        <taxon>Pezizomycotina</taxon>
        <taxon>Eurotiomycetes</taxon>
        <taxon>Eurotiomycetidae</taxon>
        <taxon>Eurotiales</taxon>
        <taxon>Trichocomaceae</taxon>
        <taxon>Talaromyces</taxon>
        <taxon>Talaromyces sect. Talaromyces</taxon>
    </lineage>
</organism>